<evidence type="ECO:0000313" key="4">
    <source>
        <dbReference type="Proteomes" id="UP000001307"/>
    </source>
</evidence>
<dbReference type="CDD" id="cd02846">
    <property type="entry name" value="PAZ_argonaute_like"/>
    <property type="match status" value="1"/>
</dbReference>
<dbReference type="InterPro" id="IPR036085">
    <property type="entry name" value="PAZ_dom_sf"/>
</dbReference>
<dbReference type="SMART" id="SM00949">
    <property type="entry name" value="PAZ"/>
    <property type="match status" value="1"/>
</dbReference>
<dbReference type="Pfam" id="PF02170">
    <property type="entry name" value="PAZ"/>
    <property type="match status" value="1"/>
</dbReference>
<feature type="non-terminal residue" evidence="3">
    <location>
        <position position="1"/>
    </location>
</feature>
<dbReference type="Gene3D" id="2.170.260.10">
    <property type="entry name" value="paz domain"/>
    <property type="match status" value="1"/>
</dbReference>
<dbReference type="Proteomes" id="UP000001307">
    <property type="component" value="Unassembled WGS sequence"/>
</dbReference>
<sequence length="462" mass="51565">HQYMLLITRVKTIYAQEIEDCASGKLHSQVALQAIDCIFRAASISKDYTRIKRTLYSSDPSYKIENAMCGKGKFIWLGTHQTVKPTKWKSFALNIDQHAAMFFDQQPCTDLLEELIGKSFGKNGMTSSKAWKSVAPEMKGLEFTTNYGTNSTIHKISGLSEKSARESLFTKDGKNVSVADYFVSLGQKLTQPDLPCLKVGKGNRSVLFPIEKCNLLGNQIVKGANPSDVQALVREAKMPEEMQKRVGKLAKSLKSEMKDFLEDYGLDLDVSKMAKTKAEVIIAPQVDANDGKVQPGEGNVRAFKKVKKAGKEIKTFIVAKIGFGKYGPKKDDFRKFTAVLKKKAKDMGISIKDDLNEEHFKGEIVNILDHDEDFFDQCKGSKVDLAIIILPDTGASDDYAWVKRWAELKFGVMTQCIRNKTFCGKGNSGIDQMTAGNLLMKINHKMNGINMRVTKRGLDPHF</sequence>
<dbReference type="GO" id="GO:0003723">
    <property type="term" value="F:RNA binding"/>
    <property type="evidence" value="ECO:0007669"/>
    <property type="project" value="InterPro"/>
</dbReference>
<dbReference type="Gene3D" id="3.40.50.2300">
    <property type="match status" value="1"/>
</dbReference>
<name>E4Y2U0_OIKDI</name>
<feature type="domain" description="PAZ" evidence="2">
    <location>
        <begin position="107"/>
        <end position="217"/>
    </location>
</feature>
<protein>
    <recommendedName>
        <fullName evidence="2">PAZ domain-containing protein</fullName>
    </recommendedName>
</protein>
<dbReference type="GO" id="GO:0031047">
    <property type="term" value="P:regulatory ncRNA-mediated gene silencing"/>
    <property type="evidence" value="ECO:0007669"/>
    <property type="project" value="UniProtKB-KW"/>
</dbReference>
<dbReference type="InParanoid" id="E4Y2U0"/>
<keyword evidence="1" id="KW-0943">RNA-mediated gene silencing</keyword>
<dbReference type="EMBL" id="FN653940">
    <property type="protein sequence ID" value="CBY16170.1"/>
    <property type="molecule type" value="Genomic_DNA"/>
</dbReference>
<dbReference type="PANTHER" id="PTHR22891">
    <property type="entry name" value="EUKARYOTIC TRANSLATION INITIATION FACTOR 2C"/>
    <property type="match status" value="1"/>
</dbReference>
<gene>
    <name evidence="3" type="ORF">GSOID_T00016499001</name>
</gene>
<proteinExistence type="predicted"/>
<keyword evidence="4" id="KW-1185">Reference proteome</keyword>
<accession>E4Y2U0</accession>
<organism evidence="3">
    <name type="scientific">Oikopleura dioica</name>
    <name type="common">Tunicate</name>
    <dbReference type="NCBI Taxonomy" id="34765"/>
    <lineage>
        <taxon>Eukaryota</taxon>
        <taxon>Metazoa</taxon>
        <taxon>Chordata</taxon>
        <taxon>Tunicata</taxon>
        <taxon>Appendicularia</taxon>
        <taxon>Copelata</taxon>
        <taxon>Oikopleuridae</taxon>
        <taxon>Oikopleura</taxon>
    </lineage>
</organism>
<reference evidence="3" key="1">
    <citation type="journal article" date="2010" name="Science">
        <title>Plasticity of animal genome architecture unmasked by rapid evolution of a pelagic tunicate.</title>
        <authorList>
            <person name="Denoeud F."/>
            <person name="Henriet S."/>
            <person name="Mungpakdee S."/>
            <person name="Aury J.M."/>
            <person name="Da Silva C."/>
            <person name="Brinkmann H."/>
            <person name="Mikhaleva J."/>
            <person name="Olsen L.C."/>
            <person name="Jubin C."/>
            <person name="Canestro C."/>
            <person name="Bouquet J.M."/>
            <person name="Danks G."/>
            <person name="Poulain J."/>
            <person name="Campsteijn C."/>
            <person name="Adamski M."/>
            <person name="Cross I."/>
            <person name="Yadetie F."/>
            <person name="Muffato M."/>
            <person name="Louis A."/>
            <person name="Butcher S."/>
            <person name="Tsagkogeorga G."/>
            <person name="Konrad A."/>
            <person name="Singh S."/>
            <person name="Jensen M.F."/>
            <person name="Cong E.H."/>
            <person name="Eikeseth-Otteraa H."/>
            <person name="Noel B."/>
            <person name="Anthouard V."/>
            <person name="Porcel B.M."/>
            <person name="Kachouri-Lafond R."/>
            <person name="Nishino A."/>
            <person name="Ugolini M."/>
            <person name="Chourrout P."/>
            <person name="Nishida H."/>
            <person name="Aasland R."/>
            <person name="Huzurbazar S."/>
            <person name="Westhof E."/>
            <person name="Delsuc F."/>
            <person name="Lehrach H."/>
            <person name="Reinhardt R."/>
            <person name="Weissenbach J."/>
            <person name="Roy S.W."/>
            <person name="Artiguenave F."/>
            <person name="Postlethwait J.H."/>
            <person name="Manak J.R."/>
            <person name="Thompson E.M."/>
            <person name="Jaillon O."/>
            <person name="Du Pasquier L."/>
            <person name="Boudinot P."/>
            <person name="Liberles D.A."/>
            <person name="Volff J.N."/>
            <person name="Philippe H."/>
            <person name="Lenhard B."/>
            <person name="Roest Crollius H."/>
            <person name="Wincker P."/>
            <person name="Chourrout D."/>
        </authorList>
    </citation>
    <scope>NUCLEOTIDE SEQUENCE [LARGE SCALE GENOMIC DNA]</scope>
</reference>
<dbReference type="PROSITE" id="PS50821">
    <property type="entry name" value="PAZ"/>
    <property type="match status" value="1"/>
</dbReference>
<dbReference type="SUPFAM" id="SSF101690">
    <property type="entry name" value="PAZ domain"/>
    <property type="match status" value="1"/>
</dbReference>
<evidence type="ECO:0000313" key="3">
    <source>
        <dbReference type="EMBL" id="CBY16170.1"/>
    </source>
</evidence>
<dbReference type="AlphaFoldDB" id="E4Y2U0"/>
<dbReference type="InterPro" id="IPR003100">
    <property type="entry name" value="PAZ_dom"/>
</dbReference>
<evidence type="ECO:0000256" key="1">
    <source>
        <dbReference type="ARBA" id="ARBA00023158"/>
    </source>
</evidence>
<dbReference type="SUPFAM" id="SSF53098">
    <property type="entry name" value="Ribonuclease H-like"/>
    <property type="match status" value="1"/>
</dbReference>
<dbReference type="InterPro" id="IPR012337">
    <property type="entry name" value="RNaseH-like_sf"/>
</dbReference>
<dbReference type="OrthoDB" id="10252740at2759"/>
<evidence type="ECO:0000259" key="2">
    <source>
        <dbReference type="PROSITE" id="PS50821"/>
    </source>
</evidence>